<sequence length="493" mass="55463">MPTHVRIALDPALAPWRPEVTWTWRTLLTGMGYAWVEEPWGSSDVDLAYATDPAQAPTARLVIVARPEHWTNPVAQLLAGIVRSPTWEHLRFQGELAEALQVTRHHGTALIERDIIFDAFWLLTGQEERQHPRGKHGYSDLSGSPGVEQGLLRKALASGVGTSLERELVACGLAPGMRRWPVGKTMAAACGHDVDYPEVVRWLEPLRILARQGRRGLKPALDVALGRRTHWHFASWMALEQRFQSRSAFYFVARQGSLFEYARGLPDTFYDVNAPRFRLLLRELAAEGWEIGLHASYLAYTSAEKFGAERAALAVASNTPVVGNRHHYWHLDPADPEATLLMHEQVGLTYDASLTHDRYLGWRRGTTWPFYPWHSGLRRPVRTLQVPTGWMDDHLFGHHVNNPGGRQALLGGLADRVADQEGCLLVDVHDYVYDDALFPDWAATYARLWETLFSRGDVWFATPAELAAHWVARAKTLEQASSGLSASWPVMTI</sequence>
<dbReference type="CDD" id="cd10931">
    <property type="entry name" value="CE4_u7"/>
    <property type="match status" value="1"/>
</dbReference>
<dbReference type="GO" id="GO:0005975">
    <property type="term" value="P:carbohydrate metabolic process"/>
    <property type="evidence" value="ECO:0007669"/>
    <property type="project" value="InterPro"/>
</dbReference>
<dbReference type="InterPro" id="IPR011330">
    <property type="entry name" value="Glyco_hydro/deAcase_b/a-brl"/>
</dbReference>
<keyword evidence="2" id="KW-1185">Reference proteome</keyword>
<accession>A0A2H3KRI7</accession>
<dbReference type="RefSeq" id="WP_097655480.1">
    <property type="nucleotide sequence ID" value="NZ_LYXE01000200.1"/>
</dbReference>
<comment type="caution">
    <text evidence="1">The sequence shown here is derived from an EMBL/GenBank/DDBJ whole genome shotgun (WGS) entry which is preliminary data.</text>
</comment>
<protein>
    <submittedName>
        <fullName evidence="1">Uncharacterized protein</fullName>
    </submittedName>
</protein>
<dbReference type="EMBL" id="LYXE01000200">
    <property type="protein sequence ID" value="PDV96442.1"/>
    <property type="molecule type" value="Genomic_DNA"/>
</dbReference>
<dbReference type="Gene3D" id="3.20.20.370">
    <property type="entry name" value="Glycoside hydrolase/deacetylase"/>
    <property type="match status" value="1"/>
</dbReference>
<dbReference type="SUPFAM" id="SSF88713">
    <property type="entry name" value="Glycoside hydrolase/deacetylase"/>
    <property type="match status" value="1"/>
</dbReference>
<dbReference type="AlphaFoldDB" id="A0A2H3KRI7"/>
<evidence type="ECO:0000313" key="1">
    <source>
        <dbReference type="EMBL" id="PDV96442.1"/>
    </source>
</evidence>
<gene>
    <name evidence="1" type="ORF">A9Q02_07035</name>
</gene>
<dbReference type="Proteomes" id="UP000220922">
    <property type="component" value="Unassembled WGS sequence"/>
</dbReference>
<evidence type="ECO:0000313" key="2">
    <source>
        <dbReference type="Proteomes" id="UP000220922"/>
    </source>
</evidence>
<name>A0A2H3KRI7_9CHLR</name>
<reference evidence="1 2" key="1">
    <citation type="submission" date="2016-05" db="EMBL/GenBank/DDBJ databases">
        <authorList>
            <person name="Lavstsen T."/>
            <person name="Jespersen J.S."/>
        </authorList>
    </citation>
    <scope>NUCLEOTIDE SEQUENCE [LARGE SCALE GENOMIC DNA]</scope>
    <source>
        <strain evidence="1 2">B7-9</strain>
    </source>
</reference>
<dbReference type="OrthoDB" id="5573484at2"/>
<organism evidence="1 2">
    <name type="scientific">Candidatus Chloroploca asiatica</name>
    <dbReference type="NCBI Taxonomy" id="1506545"/>
    <lineage>
        <taxon>Bacteria</taxon>
        <taxon>Bacillati</taxon>
        <taxon>Chloroflexota</taxon>
        <taxon>Chloroflexia</taxon>
        <taxon>Chloroflexales</taxon>
        <taxon>Chloroflexineae</taxon>
        <taxon>Oscillochloridaceae</taxon>
        <taxon>Candidatus Chloroploca</taxon>
    </lineage>
</organism>
<proteinExistence type="predicted"/>